<name>A0A6C0B7I9_9ZZZZ</name>
<proteinExistence type="predicted"/>
<dbReference type="AlphaFoldDB" id="A0A6C0B7I9"/>
<reference evidence="1" key="1">
    <citation type="journal article" date="2020" name="Nature">
        <title>Giant virus diversity and host interactions through global metagenomics.</title>
        <authorList>
            <person name="Schulz F."/>
            <person name="Roux S."/>
            <person name="Paez-Espino D."/>
            <person name="Jungbluth S."/>
            <person name="Walsh D.A."/>
            <person name="Denef V.J."/>
            <person name="McMahon K.D."/>
            <person name="Konstantinidis K.T."/>
            <person name="Eloe-Fadrosh E.A."/>
            <person name="Kyrpides N.C."/>
            <person name="Woyke T."/>
        </authorList>
    </citation>
    <scope>NUCLEOTIDE SEQUENCE</scope>
    <source>
        <strain evidence="1">GVMAG-M-3300010158-13</strain>
    </source>
</reference>
<protein>
    <submittedName>
        <fullName evidence="1">Uncharacterized protein</fullName>
    </submittedName>
</protein>
<organism evidence="1">
    <name type="scientific">viral metagenome</name>
    <dbReference type="NCBI Taxonomy" id="1070528"/>
    <lineage>
        <taxon>unclassified sequences</taxon>
        <taxon>metagenomes</taxon>
        <taxon>organismal metagenomes</taxon>
    </lineage>
</organism>
<accession>A0A6C0B7I9</accession>
<evidence type="ECO:0000313" key="1">
    <source>
        <dbReference type="EMBL" id="QHS88056.1"/>
    </source>
</evidence>
<sequence>MSVGFEYLPLLASGGIWDIFTGAFGTNLPKFFNLSFGVCLLPLPPVNSFNIFPI</sequence>
<dbReference type="EMBL" id="MN739091">
    <property type="protein sequence ID" value="QHS88056.1"/>
    <property type="molecule type" value="Genomic_DNA"/>
</dbReference>